<keyword evidence="1" id="KW-0812">Transmembrane</keyword>
<reference evidence="2 3" key="1">
    <citation type="submission" date="2016-10" db="EMBL/GenBank/DDBJ databases">
        <authorList>
            <person name="de Groot N.N."/>
        </authorList>
    </citation>
    <scope>NUCLEOTIDE SEQUENCE [LARGE SCALE GENOMIC DNA]</scope>
    <source>
        <strain evidence="3">EB21,IBRC-M 10013,KCTC 4048</strain>
    </source>
</reference>
<dbReference type="AlphaFoldDB" id="A0A1G9UE54"/>
<accession>A0A1G9UE54</accession>
<sequence>MRRIEWRFDATTSTLHRGLAALLFASFGGVSLLLTYTLSLVVLGSVAGVAERPFSVVVGLVVAVAYWLGLDGQLDGLWPFRDYSVHLLLVASVVGVVGLAAAATVSFDALVGSFLVVFVPSALLHGTCRSAGSVDLDTGLVEVNGRRTTVSDVESVRTVSCGVATVVRFELTTDADAPLSTPFVVRPGTARALRQLLEPDAG</sequence>
<organism evidence="2 3">
    <name type="scientific">Haloarchaeobius iranensis</name>
    <dbReference type="NCBI Taxonomy" id="996166"/>
    <lineage>
        <taxon>Archaea</taxon>
        <taxon>Methanobacteriati</taxon>
        <taxon>Methanobacteriota</taxon>
        <taxon>Stenosarchaea group</taxon>
        <taxon>Halobacteria</taxon>
        <taxon>Halobacteriales</taxon>
        <taxon>Halorubellaceae</taxon>
        <taxon>Haloarchaeobius</taxon>
    </lineage>
</organism>
<keyword evidence="1" id="KW-0472">Membrane</keyword>
<evidence type="ECO:0000313" key="2">
    <source>
        <dbReference type="EMBL" id="SDM58004.1"/>
    </source>
</evidence>
<evidence type="ECO:0000256" key="1">
    <source>
        <dbReference type="SAM" id="Phobius"/>
    </source>
</evidence>
<dbReference type="EMBL" id="FNIA01000004">
    <property type="protein sequence ID" value="SDM58004.1"/>
    <property type="molecule type" value="Genomic_DNA"/>
</dbReference>
<dbReference type="Proteomes" id="UP000199370">
    <property type="component" value="Unassembled WGS sequence"/>
</dbReference>
<gene>
    <name evidence="2" type="ORF">SAMN05192554_10474</name>
</gene>
<feature type="transmembrane region" description="Helical" evidence="1">
    <location>
        <begin position="21"/>
        <end position="47"/>
    </location>
</feature>
<protein>
    <submittedName>
        <fullName evidence="2">Uncharacterized protein</fullName>
    </submittedName>
</protein>
<feature type="transmembrane region" description="Helical" evidence="1">
    <location>
        <begin position="53"/>
        <end position="71"/>
    </location>
</feature>
<dbReference type="RefSeq" id="WP_089731852.1">
    <property type="nucleotide sequence ID" value="NZ_FNIA01000004.1"/>
</dbReference>
<name>A0A1G9UE54_9EURY</name>
<feature type="transmembrane region" description="Helical" evidence="1">
    <location>
        <begin position="83"/>
        <end position="103"/>
    </location>
</feature>
<keyword evidence="1" id="KW-1133">Transmembrane helix</keyword>
<evidence type="ECO:0000313" key="3">
    <source>
        <dbReference type="Proteomes" id="UP000199370"/>
    </source>
</evidence>
<proteinExistence type="predicted"/>
<keyword evidence="3" id="KW-1185">Reference proteome</keyword>